<dbReference type="EMBL" id="UINC01034824">
    <property type="protein sequence ID" value="SVB26267.1"/>
    <property type="molecule type" value="Genomic_DNA"/>
</dbReference>
<dbReference type="Gene3D" id="3.40.720.10">
    <property type="entry name" value="Alkaline Phosphatase, subunit A"/>
    <property type="match status" value="1"/>
</dbReference>
<feature type="non-terminal residue" evidence="1">
    <location>
        <position position="70"/>
    </location>
</feature>
<reference evidence="1" key="1">
    <citation type="submission" date="2018-05" db="EMBL/GenBank/DDBJ databases">
        <authorList>
            <person name="Lanie J.A."/>
            <person name="Ng W.-L."/>
            <person name="Kazmierczak K.M."/>
            <person name="Andrzejewski T.M."/>
            <person name="Davidsen T.M."/>
            <person name="Wayne K.J."/>
            <person name="Tettelin H."/>
            <person name="Glass J.I."/>
            <person name="Rusch D."/>
            <person name="Podicherti R."/>
            <person name="Tsui H.-C.T."/>
            <person name="Winkler M.E."/>
        </authorList>
    </citation>
    <scope>NUCLEOTIDE SEQUENCE</scope>
</reference>
<protein>
    <recommendedName>
        <fullName evidence="2">Sulfatase N-terminal domain-containing protein</fullName>
    </recommendedName>
</protein>
<gene>
    <name evidence="1" type="ORF">METZ01_LOCUS179121</name>
</gene>
<dbReference type="SUPFAM" id="SSF53649">
    <property type="entry name" value="Alkaline phosphatase-like"/>
    <property type="match status" value="1"/>
</dbReference>
<organism evidence="1">
    <name type="scientific">marine metagenome</name>
    <dbReference type="NCBI Taxonomy" id="408172"/>
    <lineage>
        <taxon>unclassified sequences</taxon>
        <taxon>metagenomes</taxon>
        <taxon>ecological metagenomes</taxon>
    </lineage>
</organism>
<evidence type="ECO:0008006" key="2">
    <source>
        <dbReference type="Google" id="ProtNLM"/>
    </source>
</evidence>
<accession>A0A382CLU0</accession>
<proteinExistence type="predicted"/>
<name>A0A382CLU0_9ZZZZ</name>
<dbReference type="AlphaFoldDB" id="A0A382CLU0"/>
<sequence length="70" mass="7872">MFRLPSYLLVVTFVFASVTASLRAAKPAFGKKPNIILMMTDDQGYAPVGRHGHPWIHTPHLDAMYDKSTR</sequence>
<evidence type="ECO:0000313" key="1">
    <source>
        <dbReference type="EMBL" id="SVB26267.1"/>
    </source>
</evidence>
<dbReference type="InterPro" id="IPR017850">
    <property type="entry name" value="Alkaline_phosphatase_core_sf"/>
</dbReference>